<dbReference type="InterPro" id="IPR002684">
    <property type="entry name" value="Biotin_synth/BioAB"/>
</dbReference>
<evidence type="ECO:0000256" key="9">
    <source>
        <dbReference type="ARBA" id="ARBA00022756"/>
    </source>
</evidence>
<keyword evidence="6 13" id="KW-0949">S-adenosyl-L-methionine</keyword>
<dbReference type="Proteomes" id="UP000663859">
    <property type="component" value="Unassembled WGS sequence"/>
</dbReference>
<evidence type="ECO:0000256" key="8">
    <source>
        <dbReference type="ARBA" id="ARBA00022723"/>
    </source>
</evidence>
<dbReference type="GO" id="GO:0009102">
    <property type="term" value="P:biotin biosynthetic process"/>
    <property type="evidence" value="ECO:0007669"/>
    <property type="project" value="UniProtKB-UniRule"/>
</dbReference>
<dbReference type="InterPro" id="IPR013785">
    <property type="entry name" value="Aldolase_TIM"/>
</dbReference>
<comment type="similarity">
    <text evidence="2 13">Belongs to the radical SAM superfamily. Biotin synthase family.</text>
</comment>
<keyword evidence="17" id="KW-1185">Reference proteome</keyword>
<protein>
    <recommendedName>
        <fullName evidence="3 13">Biotin synthase</fullName>
        <ecNumber evidence="3 13">2.8.1.6</ecNumber>
    </recommendedName>
</protein>
<evidence type="ECO:0000256" key="1">
    <source>
        <dbReference type="ARBA" id="ARBA00004942"/>
    </source>
</evidence>
<dbReference type="InterPro" id="IPR006638">
    <property type="entry name" value="Elp3/MiaA/NifB-like_rSAM"/>
</dbReference>
<comment type="cofactor">
    <cofactor evidence="14">
        <name>[2Fe-2S] cluster</name>
        <dbReference type="ChEBI" id="CHEBI:190135"/>
    </cofactor>
    <text evidence="14">Binds 1 [2Fe-2S] cluster. The cluster is coordinated with 3 cysteines and 1 arginine.</text>
</comment>
<comment type="cofactor">
    <cofactor evidence="13 14">
        <name>[4Fe-4S] cluster</name>
        <dbReference type="ChEBI" id="CHEBI:49883"/>
    </cofactor>
    <text evidence="13 14">Binds 1 [4Fe-4S] cluster. The cluster is coordinated with 3 cysteines and an exchangeable S-adenosyl-L-methionine.</text>
</comment>
<keyword evidence="4 13" id="KW-0004">4Fe-4S</keyword>
<evidence type="ECO:0000313" key="16">
    <source>
        <dbReference type="EMBL" id="CAF0694643.1"/>
    </source>
</evidence>
<dbReference type="GO" id="GO:0051537">
    <property type="term" value="F:2 iron, 2 sulfur cluster binding"/>
    <property type="evidence" value="ECO:0007669"/>
    <property type="project" value="UniProtKB-KW"/>
</dbReference>
<dbReference type="RefSeq" id="WP_174583026.1">
    <property type="nucleotide sequence ID" value="NZ_CAJNOB010000009.1"/>
</dbReference>
<feature type="binding site" evidence="13 14">
    <location>
        <position position="126"/>
    </location>
    <ligand>
        <name>[2Fe-2S] cluster</name>
        <dbReference type="ChEBI" id="CHEBI:190135"/>
    </ligand>
</feature>
<dbReference type="GO" id="GO:0004076">
    <property type="term" value="F:biotin synthase activity"/>
    <property type="evidence" value="ECO:0007669"/>
    <property type="project" value="UniProtKB-UniRule"/>
</dbReference>
<feature type="binding site" evidence="13 14">
    <location>
        <position position="186"/>
    </location>
    <ligand>
        <name>[2Fe-2S] cluster</name>
        <dbReference type="ChEBI" id="CHEBI:190135"/>
    </ligand>
</feature>
<keyword evidence="7 13" id="KW-0001">2Fe-2S</keyword>
<organism evidence="16 17">
    <name type="scientific">Candidatus Methylacidithermus pantelleriae</name>
    <dbReference type="NCBI Taxonomy" id="2744239"/>
    <lineage>
        <taxon>Bacteria</taxon>
        <taxon>Pseudomonadati</taxon>
        <taxon>Verrucomicrobiota</taxon>
        <taxon>Methylacidiphilae</taxon>
        <taxon>Methylacidiphilales</taxon>
        <taxon>Methylacidiphilaceae</taxon>
        <taxon>Candidatus Methylacidithermus</taxon>
    </lineage>
</organism>
<evidence type="ECO:0000256" key="12">
    <source>
        <dbReference type="ARBA" id="ARBA00051157"/>
    </source>
</evidence>
<dbReference type="PROSITE" id="PS51918">
    <property type="entry name" value="RADICAL_SAM"/>
    <property type="match status" value="1"/>
</dbReference>
<comment type="catalytic activity">
    <reaction evidence="12 13">
        <text>(4R,5S)-dethiobiotin + (sulfur carrier)-SH + 2 reduced [2Fe-2S]-[ferredoxin] + 2 S-adenosyl-L-methionine = (sulfur carrier)-H + biotin + 2 5'-deoxyadenosine + 2 L-methionine + 2 oxidized [2Fe-2S]-[ferredoxin]</text>
        <dbReference type="Rhea" id="RHEA:22060"/>
        <dbReference type="Rhea" id="RHEA-COMP:10000"/>
        <dbReference type="Rhea" id="RHEA-COMP:10001"/>
        <dbReference type="Rhea" id="RHEA-COMP:14737"/>
        <dbReference type="Rhea" id="RHEA-COMP:14739"/>
        <dbReference type="ChEBI" id="CHEBI:17319"/>
        <dbReference type="ChEBI" id="CHEBI:29917"/>
        <dbReference type="ChEBI" id="CHEBI:33737"/>
        <dbReference type="ChEBI" id="CHEBI:33738"/>
        <dbReference type="ChEBI" id="CHEBI:57586"/>
        <dbReference type="ChEBI" id="CHEBI:57844"/>
        <dbReference type="ChEBI" id="CHEBI:59789"/>
        <dbReference type="ChEBI" id="CHEBI:64428"/>
        <dbReference type="ChEBI" id="CHEBI:149473"/>
        <dbReference type="EC" id="2.8.1.6"/>
    </reaction>
</comment>
<keyword evidence="5 13" id="KW-0808">Transferase</keyword>
<feature type="binding site" evidence="13 14">
    <location>
        <position position="53"/>
    </location>
    <ligand>
        <name>[4Fe-4S] cluster</name>
        <dbReference type="ChEBI" id="CHEBI:49883"/>
        <note>4Fe-4S-S-AdoMet</note>
    </ligand>
</feature>
<dbReference type="InterPro" id="IPR010722">
    <property type="entry name" value="BATS_dom"/>
</dbReference>
<dbReference type="InterPro" id="IPR058240">
    <property type="entry name" value="rSAM_sf"/>
</dbReference>
<accession>A0A8J2BRQ9</accession>
<reference evidence="16" key="1">
    <citation type="submission" date="2021-02" db="EMBL/GenBank/DDBJ databases">
        <authorList>
            <person name="Cremers G."/>
            <person name="Picone N."/>
        </authorList>
    </citation>
    <scope>NUCLEOTIDE SEQUENCE</scope>
    <source>
        <strain evidence="16">PQ17</strain>
    </source>
</reference>
<comment type="cofactor">
    <cofactor evidence="13">
        <name>[2Fe-2S] cluster</name>
        <dbReference type="ChEBI" id="CHEBI:190135"/>
    </cofactor>
    <text evidence="13">Binds 1 [2Fe-2S] cluster. The cluster is coordinated with 3 cysteines and 1 arginine.</text>
</comment>
<dbReference type="UniPathway" id="UPA00078">
    <property type="reaction ID" value="UER00162"/>
</dbReference>
<dbReference type="EC" id="2.8.1.6" evidence="3 13"/>
<dbReference type="PIRSF" id="PIRSF001619">
    <property type="entry name" value="Biotin_synth"/>
    <property type="match status" value="1"/>
</dbReference>
<comment type="caution">
    <text evidence="16">The sequence shown here is derived from an EMBL/GenBank/DDBJ whole genome shotgun (WGS) entry which is preliminary data.</text>
</comment>
<dbReference type="NCBIfam" id="TIGR00433">
    <property type="entry name" value="bioB"/>
    <property type="match status" value="1"/>
</dbReference>
<dbReference type="SFLD" id="SFLDG01060">
    <property type="entry name" value="BATS_domain_containing"/>
    <property type="match status" value="1"/>
</dbReference>
<dbReference type="HAMAP" id="MF_01694">
    <property type="entry name" value="BioB"/>
    <property type="match status" value="1"/>
</dbReference>
<name>A0A8J2BRQ9_9BACT</name>
<dbReference type="SMART" id="SM00876">
    <property type="entry name" value="BATS"/>
    <property type="match status" value="1"/>
</dbReference>
<evidence type="ECO:0000256" key="6">
    <source>
        <dbReference type="ARBA" id="ARBA00022691"/>
    </source>
</evidence>
<dbReference type="SMART" id="SM00729">
    <property type="entry name" value="Elp3"/>
    <property type="match status" value="1"/>
</dbReference>
<dbReference type="SFLD" id="SFLDG01278">
    <property type="entry name" value="biotin_synthase_like"/>
    <property type="match status" value="1"/>
</dbReference>
<dbReference type="SFLD" id="SFLDS00029">
    <property type="entry name" value="Radical_SAM"/>
    <property type="match status" value="1"/>
</dbReference>
<keyword evidence="8 13" id="KW-0479">Metal-binding</keyword>
<evidence type="ECO:0000256" key="5">
    <source>
        <dbReference type="ARBA" id="ARBA00022679"/>
    </source>
</evidence>
<gene>
    <name evidence="13 16" type="primary">bioB</name>
    <name evidence="16" type="ORF">MPNT_170020</name>
</gene>
<dbReference type="AlphaFoldDB" id="A0A8J2BRQ9"/>
<comment type="pathway">
    <text evidence="1 13">Cofactor biosynthesis; biotin biosynthesis; biotin from 7,8-diaminononanoate: step 2/2.</text>
</comment>
<evidence type="ECO:0000259" key="15">
    <source>
        <dbReference type="PROSITE" id="PS51918"/>
    </source>
</evidence>
<comment type="subunit">
    <text evidence="13">Homodimer.</text>
</comment>
<evidence type="ECO:0000256" key="13">
    <source>
        <dbReference type="HAMAP-Rule" id="MF_01694"/>
    </source>
</evidence>
<feature type="binding site" evidence="13 14">
    <location>
        <position position="93"/>
    </location>
    <ligand>
        <name>[2Fe-2S] cluster</name>
        <dbReference type="ChEBI" id="CHEBI:190135"/>
    </ligand>
</feature>
<keyword evidence="9 13" id="KW-0093">Biotin biosynthesis</keyword>
<sequence>MGYSLAELEELYQLPLWELLSEANRIQQQYRRCPQIQLCYLINVRQGGCPEDCAYCAQSAHYPSGRKASALMKPAELLACAQQAKEKGVHRLCLGAAWRGLKEDDPKLAEICQLVETLRPLELEVCTTLGLLAKGAAQKLRESGVGFYNHNLNTGPRFYPRIASTHSFQDRVRTLEVAQEAGLALCSGGIIGMGESWRDRLELLATLSSLPGAPESIPWNLLVPIPGTPLEELRAPVPLWDVVRILAVTRIAFPKARVRLSAGRRELSQEAQALCFLAGADSIFFGEKLLTVPNQPEKDDRNLLQELGLWDATDRFGSRLFASPEPASSAVAQTRFSRKK</sequence>
<evidence type="ECO:0000256" key="3">
    <source>
        <dbReference type="ARBA" id="ARBA00012236"/>
    </source>
</evidence>
<dbReference type="InterPro" id="IPR024177">
    <property type="entry name" value="Biotin_synthase"/>
</dbReference>
<evidence type="ECO:0000256" key="11">
    <source>
        <dbReference type="ARBA" id="ARBA00023014"/>
    </source>
</evidence>
<dbReference type="SUPFAM" id="SSF102114">
    <property type="entry name" value="Radical SAM enzymes"/>
    <property type="match status" value="1"/>
</dbReference>
<evidence type="ECO:0000256" key="2">
    <source>
        <dbReference type="ARBA" id="ARBA00010765"/>
    </source>
</evidence>
<dbReference type="GO" id="GO:0051539">
    <property type="term" value="F:4 iron, 4 sulfur cluster binding"/>
    <property type="evidence" value="ECO:0007669"/>
    <property type="project" value="UniProtKB-KW"/>
</dbReference>
<comment type="function">
    <text evidence="13">Catalyzes the conversion of dethiobiotin (DTB) to biotin by the insertion of a sulfur atom into dethiobiotin via a radical-based mechanism.</text>
</comment>
<dbReference type="Gene3D" id="3.20.20.70">
    <property type="entry name" value="Aldolase class I"/>
    <property type="match status" value="1"/>
</dbReference>
<dbReference type="CDD" id="cd01335">
    <property type="entry name" value="Radical_SAM"/>
    <property type="match status" value="1"/>
</dbReference>
<dbReference type="EMBL" id="CAJNOB010000009">
    <property type="protein sequence ID" value="CAF0694643.1"/>
    <property type="molecule type" value="Genomic_DNA"/>
</dbReference>
<dbReference type="Pfam" id="PF06968">
    <property type="entry name" value="BATS"/>
    <property type="match status" value="1"/>
</dbReference>
<feature type="binding site" evidence="13 14">
    <location>
        <position position="56"/>
    </location>
    <ligand>
        <name>[4Fe-4S] cluster</name>
        <dbReference type="ChEBI" id="CHEBI:49883"/>
        <note>4Fe-4S-S-AdoMet</note>
    </ligand>
</feature>
<feature type="binding site" evidence="13 14">
    <location>
        <position position="259"/>
    </location>
    <ligand>
        <name>[2Fe-2S] cluster</name>
        <dbReference type="ChEBI" id="CHEBI:190135"/>
    </ligand>
</feature>
<evidence type="ECO:0000256" key="14">
    <source>
        <dbReference type="PIRSR" id="PIRSR001619-1"/>
    </source>
</evidence>
<evidence type="ECO:0000256" key="10">
    <source>
        <dbReference type="ARBA" id="ARBA00023004"/>
    </source>
</evidence>
<dbReference type="Pfam" id="PF04055">
    <property type="entry name" value="Radical_SAM"/>
    <property type="match status" value="1"/>
</dbReference>
<dbReference type="PANTHER" id="PTHR22976:SF2">
    <property type="entry name" value="BIOTIN SYNTHASE, MITOCHONDRIAL"/>
    <property type="match status" value="1"/>
</dbReference>
<keyword evidence="11 13" id="KW-0411">Iron-sulfur</keyword>
<evidence type="ECO:0000313" key="17">
    <source>
        <dbReference type="Proteomes" id="UP000663859"/>
    </source>
</evidence>
<evidence type="ECO:0000256" key="7">
    <source>
        <dbReference type="ARBA" id="ARBA00022714"/>
    </source>
</evidence>
<feature type="binding site" evidence="13 14">
    <location>
        <position position="49"/>
    </location>
    <ligand>
        <name>[4Fe-4S] cluster</name>
        <dbReference type="ChEBI" id="CHEBI:49883"/>
        <note>4Fe-4S-S-AdoMet</note>
    </ligand>
</feature>
<proteinExistence type="inferred from homology"/>
<feature type="domain" description="Radical SAM core" evidence="15">
    <location>
        <begin position="32"/>
        <end position="261"/>
    </location>
</feature>
<dbReference type="PANTHER" id="PTHR22976">
    <property type="entry name" value="BIOTIN SYNTHASE"/>
    <property type="match status" value="1"/>
</dbReference>
<dbReference type="InterPro" id="IPR007197">
    <property type="entry name" value="rSAM"/>
</dbReference>
<evidence type="ECO:0000256" key="4">
    <source>
        <dbReference type="ARBA" id="ARBA00022485"/>
    </source>
</evidence>
<dbReference type="GO" id="GO:0005506">
    <property type="term" value="F:iron ion binding"/>
    <property type="evidence" value="ECO:0007669"/>
    <property type="project" value="UniProtKB-UniRule"/>
</dbReference>
<keyword evidence="10 13" id="KW-0408">Iron</keyword>